<keyword evidence="2" id="KW-1185">Reference proteome</keyword>
<dbReference type="OrthoDB" id="2187313at2759"/>
<dbReference type="EMBL" id="GL870884">
    <property type="protein sequence ID" value="EIJ87276.1"/>
    <property type="molecule type" value="Genomic_DNA"/>
</dbReference>
<reference evidence="1" key="1">
    <citation type="submission" date="2011-01" db="EMBL/GenBank/DDBJ databases">
        <title>The Genome Sequence of Nematocida parisii strain ERTm3.</title>
        <authorList>
            <consortium name="The Broad Institute Genome Sequencing Platform"/>
            <consortium name="The Broad Institute Genome Sequencing Center for Infectious Disease"/>
            <person name="Cuomo C."/>
            <person name="Troemel E."/>
            <person name="Young S.K."/>
            <person name="Zeng Q."/>
            <person name="Gargeya S."/>
            <person name="Fitzgerald M."/>
            <person name="Haas B."/>
            <person name="Abouelleil A."/>
            <person name="Alvarado L."/>
            <person name="Arachchi H.M."/>
            <person name="Berlin A."/>
            <person name="Chapman S.B."/>
            <person name="Gearin G."/>
            <person name="Goldberg J."/>
            <person name="Griggs A."/>
            <person name="Gujja S."/>
            <person name="Hansen M."/>
            <person name="Heiman D."/>
            <person name="Howarth C."/>
            <person name="Larimer J."/>
            <person name="Lui A."/>
            <person name="MacDonald P.J.P."/>
            <person name="McCowen C."/>
            <person name="Montmayeur A."/>
            <person name="Murphy C."/>
            <person name="Neiman D."/>
            <person name="Pearson M."/>
            <person name="Priest M."/>
            <person name="Roberts A."/>
            <person name="Saif S."/>
            <person name="Shea T."/>
            <person name="Sisk P."/>
            <person name="Stolte C."/>
            <person name="Sykes S."/>
            <person name="Wortman J."/>
            <person name="Nusbaum C."/>
            <person name="Birren B."/>
        </authorList>
    </citation>
    <scope>NUCLEOTIDE SEQUENCE</scope>
    <source>
        <strain evidence="1">ERTm3</strain>
    </source>
</reference>
<dbReference type="InParanoid" id="I3EDH9"/>
<evidence type="ECO:0000313" key="1">
    <source>
        <dbReference type="EMBL" id="EIJ87276.1"/>
    </source>
</evidence>
<name>I3EDH9_NEMP3</name>
<dbReference type="Proteomes" id="UP000002872">
    <property type="component" value="Unassembled WGS sequence"/>
</dbReference>
<sequence length="62" mass="7448">MQRAMQVLKQPIEQTTHEQLDEIQTYVENEEKIYALASEVEQLLSMYIEKRDFFFGHVSRDI</sequence>
<dbReference type="VEuPathDB" id="MicrosporidiaDB:NEQG_02611"/>
<dbReference type="OMA" id="FLFGHIC"/>
<dbReference type="AlphaFoldDB" id="I3EDH9"/>
<proteinExistence type="predicted"/>
<accession>I3EDH9</accession>
<protein>
    <submittedName>
        <fullName evidence="1">Uncharacterized protein</fullName>
    </submittedName>
</protein>
<dbReference type="HOGENOM" id="CLU_2904710_0_0_1"/>
<gene>
    <name evidence="1" type="ORF">NEQG_02611</name>
</gene>
<organism evidence="1 2">
    <name type="scientific">Nematocida parisii (strain ERTm3)</name>
    <name type="common">Nematode killer fungus</name>
    <dbReference type="NCBI Taxonomy" id="935791"/>
    <lineage>
        <taxon>Eukaryota</taxon>
        <taxon>Fungi</taxon>
        <taxon>Fungi incertae sedis</taxon>
        <taxon>Microsporidia</taxon>
        <taxon>Nematocida</taxon>
    </lineage>
</organism>
<evidence type="ECO:0000313" key="2">
    <source>
        <dbReference type="Proteomes" id="UP000002872"/>
    </source>
</evidence>